<protein>
    <recommendedName>
        <fullName evidence="3">Glycerophosphoryl diester phosphodiesterase membrane domain-containing protein</fullName>
    </recommendedName>
</protein>
<sequence>MILEGFKFTNSLFLDNFTKFFIVVFPIYVIQFLVYLAFGSVPGNEFGTSPSSTNFAQQFLSNLLTFYSYALAILLIDDIFKEKSRSVSNYFYQALYFFPKIIGIGLIAGILVVLGFLLFILPGLYISARLMFAPYIGLMENRPILDSVKKAYEITEGKGWKLIGYIAAVIFPIIIILITILTGFAVFLIPVNINAYIAIAYLFSFLSFIYLAIYIYRLLINLNKTEDESI</sequence>
<name>A0A382PQZ6_9ZZZZ</name>
<feature type="transmembrane region" description="Helical" evidence="1">
    <location>
        <begin position="59"/>
        <end position="76"/>
    </location>
</feature>
<organism evidence="2">
    <name type="scientific">marine metagenome</name>
    <dbReference type="NCBI Taxonomy" id="408172"/>
    <lineage>
        <taxon>unclassified sequences</taxon>
        <taxon>metagenomes</taxon>
        <taxon>ecological metagenomes</taxon>
    </lineage>
</organism>
<gene>
    <name evidence="2" type="ORF">METZ01_LOCUS328687</name>
</gene>
<evidence type="ECO:0008006" key="3">
    <source>
        <dbReference type="Google" id="ProtNLM"/>
    </source>
</evidence>
<keyword evidence="1" id="KW-0472">Membrane</keyword>
<dbReference type="AlphaFoldDB" id="A0A382PQZ6"/>
<feature type="transmembrane region" description="Helical" evidence="1">
    <location>
        <begin position="20"/>
        <end position="38"/>
    </location>
</feature>
<dbReference type="EMBL" id="UINC01109187">
    <property type="protein sequence ID" value="SVC75833.1"/>
    <property type="molecule type" value="Genomic_DNA"/>
</dbReference>
<reference evidence="2" key="1">
    <citation type="submission" date="2018-05" db="EMBL/GenBank/DDBJ databases">
        <authorList>
            <person name="Lanie J.A."/>
            <person name="Ng W.-L."/>
            <person name="Kazmierczak K.M."/>
            <person name="Andrzejewski T.M."/>
            <person name="Davidsen T.M."/>
            <person name="Wayne K.J."/>
            <person name="Tettelin H."/>
            <person name="Glass J.I."/>
            <person name="Rusch D."/>
            <person name="Podicherti R."/>
            <person name="Tsui H.-C.T."/>
            <person name="Winkler M.E."/>
        </authorList>
    </citation>
    <scope>NUCLEOTIDE SEQUENCE</scope>
</reference>
<accession>A0A382PQZ6</accession>
<evidence type="ECO:0000313" key="2">
    <source>
        <dbReference type="EMBL" id="SVC75833.1"/>
    </source>
</evidence>
<dbReference type="Pfam" id="PF06790">
    <property type="entry name" value="UPF0259"/>
    <property type="match status" value="1"/>
</dbReference>
<evidence type="ECO:0000256" key="1">
    <source>
        <dbReference type="SAM" id="Phobius"/>
    </source>
</evidence>
<proteinExistence type="predicted"/>
<feature type="transmembrane region" description="Helical" evidence="1">
    <location>
        <begin position="96"/>
        <end position="121"/>
    </location>
</feature>
<feature type="transmembrane region" description="Helical" evidence="1">
    <location>
        <begin position="195"/>
        <end position="216"/>
    </location>
</feature>
<feature type="transmembrane region" description="Helical" evidence="1">
    <location>
        <begin position="162"/>
        <end position="189"/>
    </location>
</feature>
<keyword evidence="1" id="KW-1133">Transmembrane helix</keyword>
<keyword evidence="1" id="KW-0812">Transmembrane</keyword>